<dbReference type="Pfam" id="PF01799">
    <property type="entry name" value="Fer2_2"/>
    <property type="match status" value="1"/>
</dbReference>
<keyword evidence="8" id="KW-0614">Plasmid</keyword>
<keyword evidence="4" id="KW-0408">Iron</keyword>
<protein>
    <submittedName>
        <fullName evidence="8">(2Fe-2S)-binding protein</fullName>
    </submittedName>
</protein>
<organism evidence="8 9">
    <name type="scientific">Azospirillum ramasamyi</name>
    <dbReference type="NCBI Taxonomy" id="682998"/>
    <lineage>
        <taxon>Bacteria</taxon>
        <taxon>Pseudomonadati</taxon>
        <taxon>Pseudomonadota</taxon>
        <taxon>Alphaproteobacteria</taxon>
        <taxon>Rhodospirillales</taxon>
        <taxon>Azospirillaceae</taxon>
        <taxon>Azospirillum</taxon>
    </lineage>
</organism>
<dbReference type="InterPro" id="IPR036010">
    <property type="entry name" value="2Fe-2S_ferredoxin-like_sf"/>
</dbReference>
<dbReference type="GO" id="GO:0051537">
    <property type="term" value="F:2 iron, 2 sulfur cluster binding"/>
    <property type="evidence" value="ECO:0007669"/>
    <property type="project" value="UniProtKB-KW"/>
</dbReference>
<dbReference type="InterPro" id="IPR051452">
    <property type="entry name" value="Diverse_Oxidoreductases"/>
</dbReference>
<accession>A0A2U9SAS2</accession>
<dbReference type="OrthoDB" id="7375656at2"/>
<evidence type="ECO:0000313" key="9">
    <source>
        <dbReference type="Proteomes" id="UP000249605"/>
    </source>
</evidence>
<keyword evidence="1" id="KW-0001">2Fe-2S</keyword>
<geneLocation type="plasmid" evidence="8 9">
    <name>unnamed2</name>
</geneLocation>
<dbReference type="AlphaFoldDB" id="A0A2U9SAS2"/>
<keyword evidence="2" id="KW-0479">Metal-binding</keyword>
<dbReference type="InterPro" id="IPR012675">
    <property type="entry name" value="Beta-grasp_dom_sf"/>
</dbReference>
<dbReference type="EMBL" id="CP029832">
    <property type="protein sequence ID" value="AWU96615.1"/>
    <property type="molecule type" value="Genomic_DNA"/>
</dbReference>
<evidence type="ECO:0000256" key="2">
    <source>
        <dbReference type="ARBA" id="ARBA00022723"/>
    </source>
</evidence>
<dbReference type="PANTHER" id="PTHR44379">
    <property type="entry name" value="OXIDOREDUCTASE WITH IRON-SULFUR SUBUNIT"/>
    <property type="match status" value="1"/>
</dbReference>
<gene>
    <name evidence="8" type="ORF">DM194_20110</name>
</gene>
<dbReference type="SUPFAM" id="SSF47741">
    <property type="entry name" value="CO dehydrogenase ISP C-domain like"/>
    <property type="match status" value="1"/>
</dbReference>
<dbReference type="InterPro" id="IPR036884">
    <property type="entry name" value="2Fe-2S-bd_dom_sf"/>
</dbReference>
<dbReference type="InterPro" id="IPR002888">
    <property type="entry name" value="2Fe-2S-bd"/>
</dbReference>
<dbReference type="SUPFAM" id="SSF54292">
    <property type="entry name" value="2Fe-2S ferredoxin-like"/>
    <property type="match status" value="1"/>
</dbReference>
<dbReference type="CDD" id="cd00207">
    <property type="entry name" value="fer2"/>
    <property type="match status" value="1"/>
</dbReference>
<dbReference type="InterPro" id="IPR006058">
    <property type="entry name" value="2Fe2S_fd_BS"/>
</dbReference>
<dbReference type="Proteomes" id="UP000249605">
    <property type="component" value="Plasmid unnamed2"/>
</dbReference>
<dbReference type="PROSITE" id="PS51085">
    <property type="entry name" value="2FE2S_FER_2"/>
    <property type="match status" value="1"/>
</dbReference>
<proteinExistence type="predicted"/>
<evidence type="ECO:0000256" key="5">
    <source>
        <dbReference type="ARBA" id="ARBA00023014"/>
    </source>
</evidence>
<evidence type="ECO:0000256" key="1">
    <source>
        <dbReference type="ARBA" id="ARBA00022714"/>
    </source>
</evidence>
<keyword evidence="9" id="KW-1185">Reference proteome</keyword>
<dbReference type="GO" id="GO:0016491">
    <property type="term" value="F:oxidoreductase activity"/>
    <property type="evidence" value="ECO:0007669"/>
    <property type="project" value="UniProtKB-KW"/>
</dbReference>
<dbReference type="Pfam" id="PF00111">
    <property type="entry name" value="Fer2"/>
    <property type="match status" value="1"/>
</dbReference>
<dbReference type="InterPro" id="IPR001041">
    <property type="entry name" value="2Fe-2S_ferredoxin-type"/>
</dbReference>
<dbReference type="PANTHER" id="PTHR44379:SF6">
    <property type="entry name" value="BLR6046 PROTEIN"/>
    <property type="match status" value="1"/>
</dbReference>
<name>A0A2U9SAS2_9PROT</name>
<reference evidence="8 9" key="1">
    <citation type="submission" date="2018-06" db="EMBL/GenBank/DDBJ databases">
        <title>Complete genome sequencing of Azospirillum sp. M2T2B2.</title>
        <authorList>
            <person name="Heo J."/>
            <person name="Kim S.-J."/>
            <person name="Kwon S.-W."/>
            <person name="Anandham R."/>
        </authorList>
    </citation>
    <scope>NUCLEOTIDE SEQUENCE [LARGE SCALE GENOMIC DNA]</scope>
    <source>
        <strain evidence="8 9">M2T2B2</strain>
        <plasmid evidence="8 9">unnamed2</plasmid>
    </source>
</reference>
<feature type="compositionally biased region" description="Basic and acidic residues" evidence="6">
    <location>
        <begin position="160"/>
        <end position="177"/>
    </location>
</feature>
<keyword evidence="5" id="KW-0411">Iron-sulfur</keyword>
<dbReference type="Gene3D" id="1.10.150.120">
    <property type="entry name" value="[2Fe-2S]-binding domain"/>
    <property type="match status" value="1"/>
</dbReference>
<evidence type="ECO:0000313" key="8">
    <source>
        <dbReference type="EMBL" id="AWU96615.1"/>
    </source>
</evidence>
<dbReference type="Gene3D" id="3.10.20.30">
    <property type="match status" value="1"/>
</dbReference>
<sequence>MENTIALRVNGRAVSVTAMADTPLLYILRNDLALNGPKYGCGLGECGACTVILDGVAARSCVIPLAGAEGREVVTLEGLGSSSAPHPVQQAFIEEQAAQCGYCMNGMIMTAKALLDRNPDPTMDEVRRALSGNLCRCGTHVEILRAVMRAARLLSSPGAQHDDQPSDRHHARPDDRIAVPADADLCGADGGERRPADR</sequence>
<evidence type="ECO:0000256" key="4">
    <source>
        <dbReference type="ARBA" id="ARBA00023004"/>
    </source>
</evidence>
<dbReference type="PROSITE" id="PS00197">
    <property type="entry name" value="2FE2S_FER_1"/>
    <property type="match status" value="1"/>
</dbReference>
<feature type="region of interest" description="Disordered" evidence="6">
    <location>
        <begin position="156"/>
        <end position="198"/>
    </location>
</feature>
<dbReference type="GO" id="GO:0046872">
    <property type="term" value="F:metal ion binding"/>
    <property type="evidence" value="ECO:0007669"/>
    <property type="project" value="UniProtKB-KW"/>
</dbReference>
<keyword evidence="3" id="KW-0560">Oxidoreductase</keyword>
<dbReference type="FunFam" id="1.10.150.120:FF:000003">
    <property type="entry name" value="Carbon monoxide dehydrogenase, small subunit"/>
    <property type="match status" value="1"/>
</dbReference>
<evidence type="ECO:0000256" key="3">
    <source>
        <dbReference type="ARBA" id="ARBA00023002"/>
    </source>
</evidence>
<evidence type="ECO:0000259" key="7">
    <source>
        <dbReference type="PROSITE" id="PS51085"/>
    </source>
</evidence>
<feature type="domain" description="2Fe-2S ferredoxin-type" evidence="7">
    <location>
        <begin position="3"/>
        <end position="79"/>
    </location>
</feature>
<dbReference type="KEGG" id="azm:DM194_20110"/>
<evidence type="ECO:0000256" key="6">
    <source>
        <dbReference type="SAM" id="MobiDB-lite"/>
    </source>
</evidence>